<protein>
    <submittedName>
        <fullName evidence="2">3-oxoadipate enol-lactonase</fullName>
        <ecNumber evidence="2">3.1.1.24</ecNumber>
    </submittedName>
</protein>
<dbReference type="EC" id="3.1.1.24" evidence="2"/>
<dbReference type="PANTHER" id="PTHR43433:SF5">
    <property type="entry name" value="AB HYDROLASE-1 DOMAIN-CONTAINING PROTEIN"/>
    <property type="match status" value="1"/>
</dbReference>
<dbReference type="EMBL" id="JAKFHA010000006">
    <property type="protein sequence ID" value="MCF2528305.1"/>
    <property type="molecule type" value="Genomic_DNA"/>
</dbReference>
<keyword evidence="2" id="KW-0378">Hydrolase</keyword>
<dbReference type="Gene3D" id="3.40.50.1820">
    <property type="entry name" value="alpha/beta hydrolase"/>
    <property type="match status" value="1"/>
</dbReference>
<dbReference type="InterPro" id="IPR029058">
    <property type="entry name" value="AB_hydrolase_fold"/>
</dbReference>
<organism evidence="2 3">
    <name type="scientific">Yinghuangia soli</name>
    <dbReference type="NCBI Taxonomy" id="2908204"/>
    <lineage>
        <taxon>Bacteria</taxon>
        <taxon>Bacillati</taxon>
        <taxon>Actinomycetota</taxon>
        <taxon>Actinomycetes</taxon>
        <taxon>Kitasatosporales</taxon>
        <taxon>Streptomycetaceae</taxon>
        <taxon>Yinghuangia</taxon>
    </lineage>
</organism>
<sequence>MTTRPARLDHRFDGPEDAPVLVLGSPLGADGRVWDALVPALAVRHRVLRFAARGHAGSELPPGAPTLTDLAGDVLALADGYGIERFSYAGISLGGAIGLTLALDAPERLDRLAVLCSGAKLGETAAWHERAAQVRASGLDAVAEAVLGRWFTPEYAEREPEVAAATLEMLRTGSAEGYAACCDAIATYDVRASLAAVTAPTLVVGADRDPSTPLALSEEVAAGIPGARLAVVEDAAHLVVVEKADEVGGLLAEFLK</sequence>
<dbReference type="RefSeq" id="WP_235052466.1">
    <property type="nucleotide sequence ID" value="NZ_JAKFHA010000006.1"/>
</dbReference>
<dbReference type="InterPro" id="IPR050471">
    <property type="entry name" value="AB_hydrolase"/>
</dbReference>
<dbReference type="Pfam" id="PF00561">
    <property type="entry name" value="Abhydrolase_1"/>
    <property type="match status" value="1"/>
</dbReference>
<dbReference type="GO" id="GO:0047570">
    <property type="term" value="F:3-oxoadipate enol-lactonase activity"/>
    <property type="evidence" value="ECO:0007669"/>
    <property type="project" value="UniProtKB-EC"/>
</dbReference>
<dbReference type="SUPFAM" id="SSF53474">
    <property type="entry name" value="alpha/beta-Hydrolases"/>
    <property type="match status" value="1"/>
</dbReference>
<dbReference type="PANTHER" id="PTHR43433">
    <property type="entry name" value="HYDROLASE, ALPHA/BETA FOLD FAMILY PROTEIN"/>
    <property type="match status" value="1"/>
</dbReference>
<dbReference type="AlphaFoldDB" id="A0AA41PZN7"/>
<reference evidence="2" key="1">
    <citation type="submission" date="2022-01" db="EMBL/GenBank/DDBJ databases">
        <title>Genome-Based Taxonomic Classification of the Phylum Actinobacteria.</title>
        <authorList>
            <person name="Gao Y."/>
        </authorList>
    </citation>
    <scope>NUCLEOTIDE SEQUENCE</scope>
    <source>
        <strain evidence="2">KLBMP 8922</strain>
    </source>
</reference>
<evidence type="ECO:0000313" key="2">
    <source>
        <dbReference type="EMBL" id="MCF2528305.1"/>
    </source>
</evidence>
<dbReference type="PRINTS" id="PR00111">
    <property type="entry name" value="ABHYDROLASE"/>
</dbReference>
<dbReference type="Proteomes" id="UP001165378">
    <property type="component" value="Unassembled WGS sequence"/>
</dbReference>
<proteinExistence type="predicted"/>
<dbReference type="InterPro" id="IPR000073">
    <property type="entry name" value="AB_hydrolase_1"/>
</dbReference>
<dbReference type="NCBIfam" id="TIGR02427">
    <property type="entry name" value="protocat_pcaD"/>
    <property type="match status" value="1"/>
</dbReference>
<evidence type="ECO:0000313" key="3">
    <source>
        <dbReference type="Proteomes" id="UP001165378"/>
    </source>
</evidence>
<keyword evidence="3" id="KW-1185">Reference proteome</keyword>
<accession>A0AA41PZN7</accession>
<feature type="domain" description="AB hydrolase-1" evidence="1">
    <location>
        <begin position="27"/>
        <end position="243"/>
    </location>
</feature>
<dbReference type="GO" id="GO:0042952">
    <property type="term" value="P:beta-ketoadipate pathway"/>
    <property type="evidence" value="ECO:0007669"/>
    <property type="project" value="InterPro"/>
</dbReference>
<gene>
    <name evidence="2" type="primary">pcaD</name>
    <name evidence="2" type="ORF">LZ495_13910</name>
</gene>
<evidence type="ECO:0000259" key="1">
    <source>
        <dbReference type="Pfam" id="PF00561"/>
    </source>
</evidence>
<comment type="caution">
    <text evidence="2">The sequence shown here is derived from an EMBL/GenBank/DDBJ whole genome shotgun (WGS) entry which is preliminary data.</text>
</comment>
<name>A0AA41PZN7_9ACTN</name>
<dbReference type="InterPro" id="IPR026968">
    <property type="entry name" value="PcaD/CatD"/>
</dbReference>